<feature type="transmembrane region" description="Helical" evidence="7">
    <location>
        <begin position="43"/>
        <end position="66"/>
    </location>
</feature>
<sequence>MPHGLAGQLNSRQLAMIGIGGAIGTGLFPGSTLAISNAGLATIIAYVLCGLVALVIAWALVEMVVVHHEAGAFGAIAHRYLDGWAGFYWAGQVIAVGGEVIAAGMYLQY</sequence>
<feature type="transmembrane region" description="Helical" evidence="7">
    <location>
        <begin position="14"/>
        <end position="36"/>
    </location>
</feature>
<evidence type="ECO:0000259" key="8">
    <source>
        <dbReference type="Pfam" id="PF00324"/>
    </source>
</evidence>
<reference evidence="9 10" key="1">
    <citation type="submission" date="2018-08" db="EMBL/GenBank/DDBJ databases">
        <title>Genomic Encyclopedia of Archaeal and Bacterial Type Strains, Phase II (KMG-II): from individual species to whole genera.</title>
        <authorList>
            <person name="Goeker M."/>
        </authorList>
    </citation>
    <scope>NUCLEOTIDE SEQUENCE [LARGE SCALE GENOMIC DNA]</scope>
    <source>
        <strain evidence="9 10">DSM 45791</strain>
    </source>
</reference>
<dbReference type="Gene3D" id="1.20.1740.10">
    <property type="entry name" value="Amino acid/polyamine transporter I"/>
    <property type="match status" value="1"/>
</dbReference>
<keyword evidence="6 7" id="KW-0472">Membrane</keyword>
<dbReference type="GO" id="GO:0055085">
    <property type="term" value="P:transmembrane transport"/>
    <property type="evidence" value="ECO:0007669"/>
    <property type="project" value="InterPro"/>
</dbReference>
<name>A0A3E0G3W2_9PSEU</name>
<evidence type="ECO:0000256" key="6">
    <source>
        <dbReference type="ARBA" id="ARBA00023136"/>
    </source>
</evidence>
<feature type="domain" description="Amino acid permease/ SLC12A" evidence="8">
    <location>
        <begin position="14"/>
        <end position="109"/>
    </location>
</feature>
<dbReference type="PANTHER" id="PTHR43495:SF5">
    <property type="entry name" value="GAMMA-AMINOBUTYRIC ACID PERMEASE"/>
    <property type="match status" value="1"/>
</dbReference>
<accession>A0A3E0G3W2</accession>
<evidence type="ECO:0000256" key="5">
    <source>
        <dbReference type="ARBA" id="ARBA00022989"/>
    </source>
</evidence>
<comment type="subcellular location">
    <subcellularLocation>
        <location evidence="1">Membrane</location>
        <topology evidence="1">Multi-pass membrane protein</topology>
    </subcellularLocation>
</comment>
<evidence type="ECO:0000256" key="7">
    <source>
        <dbReference type="SAM" id="Phobius"/>
    </source>
</evidence>
<dbReference type="Pfam" id="PF00324">
    <property type="entry name" value="AA_permease"/>
    <property type="match status" value="1"/>
</dbReference>
<dbReference type="GO" id="GO:0016020">
    <property type="term" value="C:membrane"/>
    <property type="evidence" value="ECO:0007669"/>
    <property type="project" value="UniProtKB-SubCell"/>
</dbReference>
<proteinExistence type="predicted"/>
<feature type="transmembrane region" description="Helical" evidence="7">
    <location>
        <begin position="86"/>
        <end position="107"/>
    </location>
</feature>
<evidence type="ECO:0000313" key="10">
    <source>
        <dbReference type="Proteomes" id="UP000256269"/>
    </source>
</evidence>
<dbReference type="Proteomes" id="UP000256269">
    <property type="component" value="Unassembled WGS sequence"/>
</dbReference>
<dbReference type="InterPro" id="IPR004841">
    <property type="entry name" value="AA-permease/SLC12A_dom"/>
</dbReference>
<keyword evidence="4" id="KW-0029">Amino-acid transport</keyword>
<evidence type="ECO:0000256" key="4">
    <source>
        <dbReference type="ARBA" id="ARBA00022970"/>
    </source>
</evidence>
<dbReference type="AlphaFoldDB" id="A0A3E0G3W2"/>
<keyword evidence="2" id="KW-0813">Transport</keyword>
<protein>
    <submittedName>
        <fullName evidence="9">Amino acid permease-like protein</fullName>
    </submittedName>
</protein>
<evidence type="ECO:0000256" key="3">
    <source>
        <dbReference type="ARBA" id="ARBA00022692"/>
    </source>
</evidence>
<organism evidence="9 10">
    <name type="scientific">Kutzneria buriramensis</name>
    <dbReference type="NCBI Taxonomy" id="1045776"/>
    <lineage>
        <taxon>Bacteria</taxon>
        <taxon>Bacillati</taxon>
        <taxon>Actinomycetota</taxon>
        <taxon>Actinomycetes</taxon>
        <taxon>Pseudonocardiales</taxon>
        <taxon>Pseudonocardiaceae</taxon>
        <taxon>Kutzneria</taxon>
    </lineage>
</organism>
<dbReference type="PANTHER" id="PTHR43495">
    <property type="entry name" value="GABA PERMEASE"/>
    <property type="match status" value="1"/>
</dbReference>
<keyword evidence="5 7" id="KW-1133">Transmembrane helix</keyword>
<gene>
    <name evidence="9" type="ORF">BCF44_14517</name>
</gene>
<keyword evidence="3 7" id="KW-0812">Transmembrane</keyword>
<comment type="caution">
    <text evidence="9">The sequence shown here is derived from an EMBL/GenBank/DDBJ whole genome shotgun (WGS) entry which is preliminary data.</text>
</comment>
<keyword evidence="10" id="KW-1185">Reference proteome</keyword>
<evidence type="ECO:0000313" key="9">
    <source>
        <dbReference type="EMBL" id="REH17474.1"/>
    </source>
</evidence>
<dbReference type="GO" id="GO:0006865">
    <property type="term" value="P:amino acid transport"/>
    <property type="evidence" value="ECO:0007669"/>
    <property type="project" value="UniProtKB-KW"/>
</dbReference>
<evidence type="ECO:0000256" key="2">
    <source>
        <dbReference type="ARBA" id="ARBA00022448"/>
    </source>
</evidence>
<dbReference type="EMBL" id="QUNO01000045">
    <property type="protein sequence ID" value="REH17474.1"/>
    <property type="molecule type" value="Genomic_DNA"/>
</dbReference>
<evidence type="ECO:0000256" key="1">
    <source>
        <dbReference type="ARBA" id="ARBA00004141"/>
    </source>
</evidence>